<proteinExistence type="predicted"/>
<dbReference type="SUPFAM" id="SSF55447">
    <property type="entry name" value="CO dehydrogenase flavoprotein C-terminal domain-like"/>
    <property type="match status" value="1"/>
</dbReference>
<dbReference type="Pfam" id="PF00941">
    <property type="entry name" value="FAD_binding_5"/>
    <property type="match status" value="1"/>
</dbReference>
<dbReference type="Proteomes" id="UP001500967">
    <property type="component" value="Unassembled WGS sequence"/>
</dbReference>
<dbReference type="InterPro" id="IPR036683">
    <property type="entry name" value="CO_DH_flav_C_dom_sf"/>
</dbReference>
<dbReference type="PANTHER" id="PTHR42659">
    <property type="entry name" value="XANTHINE DEHYDROGENASE SUBUNIT C-RELATED"/>
    <property type="match status" value="1"/>
</dbReference>
<keyword evidence="1" id="KW-0285">Flavoprotein</keyword>
<dbReference type="InterPro" id="IPR016167">
    <property type="entry name" value="FAD-bd_PCMH_sub1"/>
</dbReference>
<keyword evidence="2" id="KW-0274">FAD</keyword>
<keyword evidence="3" id="KW-0560">Oxidoreductase</keyword>
<evidence type="ECO:0000313" key="5">
    <source>
        <dbReference type="EMBL" id="GAA0234262.1"/>
    </source>
</evidence>
<dbReference type="EMBL" id="BAAAGX010000007">
    <property type="protein sequence ID" value="GAA0234262.1"/>
    <property type="molecule type" value="Genomic_DNA"/>
</dbReference>
<dbReference type="RefSeq" id="WP_344648417.1">
    <property type="nucleotide sequence ID" value="NZ_BAAAGX010000007.1"/>
</dbReference>
<evidence type="ECO:0000256" key="1">
    <source>
        <dbReference type="ARBA" id="ARBA00022630"/>
    </source>
</evidence>
<dbReference type="InterPro" id="IPR002346">
    <property type="entry name" value="Mopterin_DH_FAD-bd"/>
</dbReference>
<name>A0ABN0TZP4_9ACTN</name>
<evidence type="ECO:0000259" key="4">
    <source>
        <dbReference type="PROSITE" id="PS51387"/>
    </source>
</evidence>
<protein>
    <submittedName>
        <fullName evidence="5">FAD binding domain-containing protein</fullName>
    </submittedName>
</protein>
<dbReference type="Pfam" id="PF03450">
    <property type="entry name" value="CO_deh_flav_C"/>
    <property type="match status" value="1"/>
</dbReference>
<feature type="domain" description="FAD-binding PCMH-type" evidence="4">
    <location>
        <begin position="1"/>
        <end position="155"/>
    </location>
</feature>
<dbReference type="InterPro" id="IPR051312">
    <property type="entry name" value="Diverse_Substr_Oxidored"/>
</dbReference>
<organism evidence="5 6">
    <name type="scientific">Cryptosporangium japonicum</name>
    <dbReference type="NCBI Taxonomy" id="80872"/>
    <lineage>
        <taxon>Bacteria</taxon>
        <taxon>Bacillati</taxon>
        <taxon>Actinomycetota</taxon>
        <taxon>Actinomycetes</taxon>
        <taxon>Cryptosporangiales</taxon>
        <taxon>Cryptosporangiaceae</taxon>
        <taxon>Cryptosporangium</taxon>
    </lineage>
</organism>
<evidence type="ECO:0000313" key="6">
    <source>
        <dbReference type="Proteomes" id="UP001500967"/>
    </source>
</evidence>
<dbReference type="SMART" id="SM01092">
    <property type="entry name" value="CO_deh_flav_C"/>
    <property type="match status" value="1"/>
</dbReference>
<dbReference type="PANTHER" id="PTHR42659:SF2">
    <property type="entry name" value="XANTHINE DEHYDROGENASE SUBUNIT C-RELATED"/>
    <property type="match status" value="1"/>
</dbReference>
<dbReference type="Gene3D" id="3.30.43.10">
    <property type="entry name" value="Uridine Diphospho-n-acetylenolpyruvylglucosamine Reductase, domain 2"/>
    <property type="match status" value="1"/>
</dbReference>
<evidence type="ECO:0000256" key="3">
    <source>
        <dbReference type="ARBA" id="ARBA00023002"/>
    </source>
</evidence>
<keyword evidence="6" id="KW-1185">Reference proteome</keyword>
<dbReference type="InterPro" id="IPR005107">
    <property type="entry name" value="CO_DH_flav_C"/>
</dbReference>
<reference evidence="5 6" key="1">
    <citation type="journal article" date="2019" name="Int. J. Syst. Evol. Microbiol.">
        <title>The Global Catalogue of Microorganisms (GCM) 10K type strain sequencing project: providing services to taxonomists for standard genome sequencing and annotation.</title>
        <authorList>
            <consortium name="The Broad Institute Genomics Platform"/>
            <consortium name="The Broad Institute Genome Sequencing Center for Infectious Disease"/>
            <person name="Wu L."/>
            <person name="Ma J."/>
        </authorList>
    </citation>
    <scope>NUCLEOTIDE SEQUENCE [LARGE SCALE GENOMIC DNA]</scope>
    <source>
        <strain evidence="5 6">JCM 10425</strain>
    </source>
</reference>
<dbReference type="PROSITE" id="PS51387">
    <property type="entry name" value="FAD_PCMH"/>
    <property type="match status" value="1"/>
</dbReference>
<dbReference type="Gene3D" id="3.30.390.50">
    <property type="entry name" value="CO dehydrogenase flavoprotein, C-terminal domain"/>
    <property type="match status" value="1"/>
</dbReference>
<accession>A0ABN0TZP4</accession>
<evidence type="ECO:0000256" key="2">
    <source>
        <dbReference type="ARBA" id="ARBA00022827"/>
    </source>
</evidence>
<gene>
    <name evidence="5" type="ORF">GCM10009539_19480</name>
</gene>
<comment type="caution">
    <text evidence="5">The sequence shown here is derived from an EMBL/GenBank/DDBJ whole genome shotgun (WGS) entry which is preliminary data.</text>
</comment>
<sequence length="246" mass="26016">MFSAVHVPRDPAAAHQALRDGGTVLAGGTWLMPRFNERAFPPTGLISLRRAGLDGVEVDGTEVRLGAATTLATLEADDRLAFLRPCLRALASPPVRSLATVGGNLFVPQPYGDLAVALLALDATVEVYGGRRVPLADGVPAGELVTAVTFAVPARFRFHKATRRRHNSAAIVSVAVDGERIALGGVAPRPLRAHAAEAVLRADPGAVEAAAEAMRAHLAPADDAYASAWYRHRVFPVHLRRALLGR</sequence>
<dbReference type="InterPro" id="IPR016169">
    <property type="entry name" value="FAD-bd_PCMH_sub2"/>
</dbReference>
<dbReference type="InterPro" id="IPR036318">
    <property type="entry name" value="FAD-bd_PCMH-like_sf"/>
</dbReference>
<dbReference type="SUPFAM" id="SSF56176">
    <property type="entry name" value="FAD-binding/transporter-associated domain-like"/>
    <property type="match status" value="1"/>
</dbReference>
<dbReference type="Gene3D" id="3.30.465.10">
    <property type="match status" value="1"/>
</dbReference>
<dbReference type="InterPro" id="IPR016166">
    <property type="entry name" value="FAD-bd_PCMH"/>
</dbReference>